<feature type="transmembrane region" description="Helical" evidence="1">
    <location>
        <begin position="39"/>
        <end position="58"/>
    </location>
</feature>
<organism evidence="2 3">
    <name type="scientific">Candidatus Sulfotelmatobacter kueseliae</name>
    <dbReference type="NCBI Taxonomy" id="2042962"/>
    <lineage>
        <taxon>Bacteria</taxon>
        <taxon>Pseudomonadati</taxon>
        <taxon>Acidobacteriota</taxon>
        <taxon>Terriglobia</taxon>
        <taxon>Terriglobales</taxon>
        <taxon>Candidatus Korobacteraceae</taxon>
        <taxon>Candidatus Sulfotelmatobacter</taxon>
    </lineage>
</organism>
<feature type="transmembrane region" description="Helical" evidence="1">
    <location>
        <begin position="63"/>
        <end position="86"/>
    </location>
</feature>
<dbReference type="EMBL" id="OMOD01000141">
    <property type="protein sequence ID" value="SPF42790.1"/>
    <property type="molecule type" value="Genomic_DNA"/>
</dbReference>
<reference evidence="3" key="1">
    <citation type="submission" date="2018-02" db="EMBL/GenBank/DDBJ databases">
        <authorList>
            <person name="Hausmann B."/>
        </authorList>
    </citation>
    <scope>NUCLEOTIDE SEQUENCE [LARGE SCALE GENOMIC DNA]</scope>
    <source>
        <strain evidence="3">Peat soil MAG SbA1</strain>
    </source>
</reference>
<protein>
    <recommendedName>
        <fullName evidence="4">Membrane-associated protein</fullName>
    </recommendedName>
</protein>
<feature type="transmembrane region" description="Helical" evidence="1">
    <location>
        <begin position="175"/>
        <end position="198"/>
    </location>
</feature>
<proteinExistence type="predicted"/>
<keyword evidence="1" id="KW-1133">Transmembrane helix</keyword>
<gene>
    <name evidence="2" type="ORF">SBA1_470012</name>
</gene>
<keyword evidence="1" id="KW-0812">Transmembrane</keyword>
<evidence type="ECO:0008006" key="4">
    <source>
        <dbReference type="Google" id="ProtNLM"/>
    </source>
</evidence>
<accession>A0A2U3KT67</accession>
<feature type="transmembrane region" description="Helical" evidence="1">
    <location>
        <begin position="106"/>
        <end position="126"/>
    </location>
</feature>
<dbReference type="AlphaFoldDB" id="A0A2U3KT67"/>
<evidence type="ECO:0000313" key="3">
    <source>
        <dbReference type="Proteomes" id="UP000238701"/>
    </source>
</evidence>
<evidence type="ECO:0000256" key="1">
    <source>
        <dbReference type="SAM" id="Phobius"/>
    </source>
</evidence>
<dbReference type="Proteomes" id="UP000238701">
    <property type="component" value="Unassembled WGS sequence"/>
</dbReference>
<evidence type="ECO:0000313" key="2">
    <source>
        <dbReference type="EMBL" id="SPF42790.1"/>
    </source>
</evidence>
<sequence>MGGIQWQAMRSRVPRWLKIAWTVWLIVWAPVYWRQYGPQNFLFFCDIGNVLIGIGLWLESPLIFSWVACGLLLFQSLYVVDLAGALATGRHIVGGTEYMFDPGLRLFVRLLSLFHVATPPMLVWAIWRLGYDRRGWKLQTLTAWIVVPINYFWRPEMDVNWARGLFFHQQHAMPGWAYLAGYLVVVPLCVYFPTHLLLNWLSHRWEARHLEQTV</sequence>
<keyword evidence="1" id="KW-0472">Membrane</keyword>
<feature type="transmembrane region" description="Helical" evidence="1">
    <location>
        <begin position="16"/>
        <end position="33"/>
    </location>
</feature>
<dbReference type="OrthoDB" id="188694at2"/>
<name>A0A2U3KT67_9BACT</name>